<gene>
    <name evidence="1" type="ORF">HMPREF9445_00195</name>
</gene>
<name>A0ABP2KVW8_9BACE</name>
<proteinExistence type="predicted"/>
<dbReference type="Proteomes" id="UP000010321">
    <property type="component" value="Unassembled WGS sequence"/>
</dbReference>
<evidence type="ECO:0000313" key="2">
    <source>
        <dbReference type="Proteomes" id="UP000010321"/>
    </source>
</evidence>
<evidence type="ECO:0000313" key="1">
    <source>
        <dbReference type="EMBL" id="EGF54966.1"/>
    </source>
</evidence>
<reference evidence="1 2" key="1">
    <citation type="submission" date="2011-02" db="EMBL/GenBank/DDBJ databases">
        <authorList>
            <person name="Weinstock G."/>
            <person name="Sodergren E."/>
            <person name="Clifton S."/>
            <person name="Fulton L."/>
            <person name="Fulton B."/>
            <person name="Courtney L."/>
            <person name="Fronick C."/>
            <person name="Harrison M."/>
            <person name="Strong C."/>
            <person name="Farmer C."/>
            <person name="Delahaunty K."/>
            <person name="Markovic C."/>
            <person name="Hall O."/>
            <person name="Minx P."/>
            <person name="Tomlinson C."/>
            <person name="Mitreva M."/>
            <person name="Hou S."/>
            <person name="Chen J."/>
            <person name="Wollam A."/>
            <person name="Pepin K.H."/>
            <person name="Johnson M."/>
            <person name="Bhonagiri V."/>
            <person name="Zhang X."/>
            <person name="Suruliraj S."/>
            <person name="Warren W."/>
            <person name="Chinwalla A."/>
            <person name="Mardis E.R."/>
            <person name="Wilson R.K."/>
        </authorList>
    </citation>
    <scope>NUCLEOTIDE SEQUENCE [LARGE SCALE GENOMIC DNA]</scope>
    <source>
        <strain evidence="1 2">YIT 12056</strain>
    </source>
</reference>
<organism evidence="1 2">
    <name type="scientific">Bacteroides clarus YIT 12056</name>
    <dbReference type="NCBI Taxonomy" id="762984"/>
    <lineage>
        <taxon>Bacteria</taxon>
        <taxon>Pseudomonadati</taxon>
        <taxon>Bacteroidota</taxon>
        <taxon>Bacteroidia</taxon>
        <taxon>Bacteroidales</taxon>
        <taxon>Bacteroidaceae</taxon>
        <taxon>Bacteroides</taxon>
    </lineage>
</organism>
<dbReference type="EMBL" id="AFBM01000002">
    <property type="protein sequence ID" value="EGF54966.1"/>
    <property type="molecule type" value="Genomic_DNA"/>
</dbReference>
<comment type="caution">
    <text evidence="1">The sequence shown here is derived from an EMBL/GenBank/DDBJ whole genome shotgun (WGS) entry which is preliminary data.</text>
</comment>
<keyword evidence="2" id="KW-1185">Reference proteome</keyword>
<dbReference type="RefSeq" id="WP_009120409.1">
    <property type="nucleotide sequence ID" value="NZ_FQWK01000011.1"/>
</dbReference>
<accession>A0ABP2KVW8</accession>
<sequence>MTDEELKQEIEKVKQKIADYTRIAPLLGITPEEKEGQINLMLDDLSKLLKEKK</sequence>
<protein>
    <submittedName>
        <fullName evidence="1">Uncharacterized protein</fullName>
    </submittedName>
</protein>